<dbReference type="Pfam" id="PF02796">
    <property type="entry name" value="HTH_7"/>
    <property type="match status" value="1"/>
</dbReference>
<protein>
    <recommendedName>
        <fullName evidence="1">Resolvase HTH domain-containing protein</fullName>
    </recommendedName>
</protein>
<dbReference type="GO" id="GO:0003677">
    <property type="term" value="F:DNA binding"/>
    <property type="evidence" value="ECO:0007669"/>
    <property type="project" value="InterPro"/>
</dbReference>
<dbReference type="GO" id="GO:0000150">
    <property type="term" value="F:DNA strand exchange activity"/>
    <property type="evidence" value="ECO:0007669"/>
    <property type="project" value="InterPro"/>
</dbReference>
<dbReference type="Gene3D" id="1.10.10.60">
    <property type="entry name" value="Homeodomain-like"/>
    <property type="match status" value="1"/>
</dbReference>
<evidence type="ECO:0000313" key="3">
    <source>
        <dbReference type="Proteomes" id="UP000250870"/>
    </source>
</evidence>
<sequence length="99" mass="11007">MLIGYARGSIDDQHLDLQRDALALAGCERNLLRERTQAGLSAARGRGRLHCSVREKNLALKLHQERNHTIEEICNIMGISKSTLYNYLNKAGQDATGMA</sequence>
<dbReference type="Proteomes" id="UP000250870">
    <property type="component" value="Unassembled WGS sequence"/>
</dbReference>
<comment type="caution">
    <text evidence="2">The sequence shown here is derived from an EMBL/GenBank/DDBJ whole genome shotgun (WGS) entry which is preliminary data.</text>
</comment>
<feature type="domain" description="Resolvase HTH" evidence="1">
    <location>
        <begin position="57"/>
        <end position="90"/>
    </location>
</feature>
<proteinExistence type="predicted"/>
<organism evidence="2 3">
    <name type="scientific">Photorhabdus laumondii subsp. clarkei</name>
    <dbReference type="NCBI Taxonomy" id="2029685"/>
    <lineage>
        <taxon>Bacteria</taxon>
        <taxon>Pseudomonadati</taxon>
        <taxon>Pseudomonadota</taxon>
        <taxon>Gammaproteobacteria</taxon>
        <taxon>Enterobacterales</taxon>
        <taxon>Morganellaceae</taxon>
        <taxon>Photorhabdus</taxon>
    </lineage>
</organism>
<accession>A0A329VC59</accession>
<evidence type="ECO:0000259" key="1">
    <source>
        <dbReference type="Pfam" id="PF02796"/>
    </source>
</evidence>
<dbReference type="EMBL" id="NSCI01000031">
    <property type="protein sequence ID" value="RAW86139.1"/>
    <property type="molecule type" value="Genomic_DNA"/>
</dbReference>
<dbReference type="InterPro" id="IPR006120">
    <property type="entry name" value="Resolvase_HTH_dom"/>
</dbReference>
<dbReference type="AlphaFoldDB" id="A0A329VC59"/>
<reference evidence="2 3" key="1">
    <citation type="journal article" date="2018" name="Int. J. Syst. Evol. Microbiol.">
        <title>Whole-genome-based revisit of Photorhabdus phylogeny: proposal for the elevation of most Photorhabdus subspecies to the species level and description of one novel species Photorhabdus bodei sp. nov., and one novel subspecies Photorhabdus laumondii subsp. clarkei subsp. nov.</title>
        <authorList>
            <person name="Machado R.A.R."/>
            <person name="Wuthrich D."/>
            <person name="Kuhnert P."/>
            <person name="Arce C.C.M."/>
            <person name="Thonen L."/>
            <person name="Ruiz C."/>
            <person name="Zhang X."/>
            <person name="Robert C.A.M."/>
            <person name="Karimi J."/>
            <person name="Kamali S."/>
            <person name="Ma J."/>
            <person name="Bruggmann R."/>
            <person name="Erb M."/>
        </authorList>
    </citation>
    <scope>NUCLEOTIDE SEQUENCE [LARGE SCALE GENOMIC DNA]</scope>
    <source>
        <strain evidence="2 3">BOJ-47</strain>
    </source>
</reference>
<gene>
    <name evidence="2" type="ORF">CKY01_18490</name>
</gene>
<dbReference type="InterPro" id="IPR009057">
    <property type="entry name" value="Homeodomain-like_sf"/>
</dbReference>
<dbReference type="SUPFAM" id="SSF46689">
    <property type="entry name" value="Homeodomain-like"/>
    <property type="match status" value="1"/>
</dbReference>
<name>A0A329VC59_9GAMM</name>
<dbReference type="RefSeq" id="WP_113026728.1">
    <property type="nucleotide sequence ID" value="NZ_CAWNWQ010000031.1"/>
</dbReference>
<evidence type="ECO:0000313" key="2">
    <source>
        <dbReference type="EMBL" id="RAW86139.1"/>
    </source>
</evidence>